<feature type="region of interest" description="Disordered" evidence="1">
    <location>
        <begin position="97"/>
        <end position="122"/>
    </location>
</feature>
<name>A0A427YI56_9TREE</name>
<reference evidence="3 4" key="1">
    <citation type="submission" date="2018-11" db="EMBL/GenBank/DDBJ databases">
        <title>Genome sequence of Saitozyma podzolica DSM 27192.</title>
        <authorList>
            <person name="Aliyu H."/>
            <person name="Gorte O."/>
            <person name="Ochsenreither K."/>
        </authorList>
    </citation>
    <scope>NUCLEOTIDE SEQUENCE [LARGE SCALE GENOMIC DNA]</scope>
    <source>
        <strain evidence="3 4">DSM 27192</strain>
    </source>
</reference>
<accession>A0A427YI56</accession>
<dbReference type="SUPFAM" id="SSF51735">
    <property type="entry name" value="NAD(P)-binding Rossmann-fold domains"/>
    <property type="match status" value="1"/>
</dbReference>
<dbReference type="STRING" id="1890683.A0A427YI56"/>
<organism evidence="3 4">
    <name type="scientific">Saitozyma podzolica</name>
    <dbReference type="NCBI Taxonomy" id="1890683"/>
    <lineage>
        <taxon>Eukaryota</taxon>
        <taxon>Fungi</taxon>
        <taxon>Dikarya</taxon>
        <taxon>Basidiomycota</taxon>
        <taxon>Agaricomycotina</taxon>
        <taxon>Tremellomycetes</taxon>
        <taxon>Tremellales</taxon>
        <taxon>Trimorphomycetaceae</taxon>
        <taxon>Saitozyma</taxon>
    </lineage>
</organism>
<dbReference type="PANTHER" id="PTHR33303:SF2">
    <property type="entry name" value="COA-BINDING DOMAIN-CONTAINING PROTEIN"/>
    <property type="match status" value="1"/>
</dbReference>
<proteinExistence type="predicted"/>
<evidence type="ECO:0000313" key="4">
    <source>
        <dbReference type="Proteomes" id="UP000279259"/>
    </source>
</evidence>
<evidence type="ECO:0000256" key="1">
    <source>
        <dbReference type="SAM" id="MobiDB-lite"/>
    </source>
</evidence>
<evidence type="ECO:0000313" key="3">
    <source>
        <dbReference type="EMBL" id="RSH90758.1"/>
    </source>
</evidence>
<keyword evidence="4" id="KW-1185">Reference proteome</keyword>
<dbReference type="Gene3D" id="3.40.50.720">
    <property type="entry name" value="NAD(P)-binding Rossmann-like Domain"/>
    <property type="match status" value="1"/>
</dbReference>
<protein>
    <recommendedName>
        <fullName evidence="2">CoA-binding domain-containing protein</fullName>
    </recommendedName>
</protein>
<dbReference type="InterPro" id="IPR036291">
    <property type="entry name" value="NAD(P)-bd_dom_sf"/>
</dbReference>
<feature type="domain" description="CoA-binding" evidence="2">
    <location>
        <begin position="16"/>
        <end position="93"/>
    </location>
</feature>
<comment type="caution">
    <text evidence="3">The sequence shown here is derived from an EMBL/GenBank/DDBJ whole genome shotgun (WGS) entry which is preliminary data.</text>
</comment>
<evidence type="ECO:0000259" key="2">
    <source>
        <dbReference type="Pfam" id="PF13380"/>
    </source>
</evidence>
<dbReference type="AlphaFoldDB" id="A0A427YI56"/>
<dbReference type="OrthoDB" id="5138418at2759"/>
<dbReference type="Proteomes" id="UP000279259">
    <property type="component" value="Unassembled WGS sequence"/>
</dbReference>
<sequence>MSAFTPAMKSFINAERFAVIGRVLTDRTRWDNKVLRWYQAHDLPVTPVKPGGGSGESVEDVQILSEPTTLPDLPSTSISVIIHPSLGLGILKSLYPTPPAPRSRGQYGSSPARSLRRSARTPRREGSRIGWWLRKVGARM</sequence>
<gene>
    <name evidence="3" type="ORF">EHS25_009933</name>
</gene>
<dbReference type="EMBL" id="RSCD01000009">
    <property type="protein sequence ID" value="RSH90758.1"/>
    <property type="molecule type" value="Genomic_DNA"/>
</dbReference>
<dbReference type="PANTHER" id="PTHR33303">
    <property type="entry name" value="CYTOPLASMIC PROTEIN-RELATED"/>
    <property type="match status" value="1"/>
</dbReference>
<dbReference type="InterPro" id="IPR003781">
    <property type="entry name" value="CoA-bd"/>
</dbReference>
<dbReference type="Pfam" id="PF13380">
    <property type="entry name" value="CoA_binding_2"/>
    <property type="match status" value="1"/>
</dbReference>